<dbReference type="Proteomes" id="UP000013776">
    <property type="component" value="Unassembled WGS sequence"/>
</dbReference>
<dbReference type="PANTHER" id="PTHR17630:SF44">
    <property type="entry name" value="PROTEIN AIM2"/>
    <property type="match status" value="1"/>
</dbReference>
<dbReference type="GO" id="GO:0016787">
    <property type="term" value="F:hydrolase activity"/>
    <property type="evidence" value="ECO:0007669"/>
    <property type="project" value="InterPro"/>
</dbReference>
<comment type="caution">
    <text evidence="2">The sequence shown here is derived from an EMBL/GenBank/DDBJ whole genome shotgun (WGS) entry which is preliminary data.</text>
</comment>
<dbReference type="eggNOG" id="KOG3043">
    <property type="taxonomic scope" value="Eukaryota"/>
</dbReference>
<protein>
    <recommendedName>
        <fullName evidence="1">Dienelactone hydrolase domain-containing protein</fullName>
    </recommendedName>
</protein>
<dbReference type="SUPFAM" id="SSF53474">
    <property type="entry name" value="alpha/beta-Hydrolases"/>
    <property type="match status" value="1"/>
</dbReference>
<evidence type="ECO:0000313" key="3">
    <source>
        <dbReference type="Proteomes" id="UP000013776"/>
    </source>
</evidence>
<dbReference type="VEuPathDB" id="FungiDB:TAPDE_005490"/>
<feature type="domain" description="Dienelactone hydrolase" evidence="1">
    <location>
        <begin position="33"/>
        <end position="251"/>
    </location>
</feature>
<name>R4XG99_TAPDE</name>
<dbReference type="PANTHER" id="PTHR17630">
    <property type="entry name" value="DIENELACTONE HYDROLASE"/>
    <property type="match status" value="1"/>
</dbReference>
<evidence type="ECO:0000259" key="1">
    <source>
        <dbReference type="Pfam" id="PF01738"/>
    </source>
</evidence>
<gene>
    <name evidence="2" type="ORF">TAPDE_005490</name>
</gene>
<dbReference type="InterPro" id="IPR029058">
    <property type="entry name" value="AB_hydrolase_fold"/>
</dbReference>
<dbReference type="OrthoDB" id="17560at2759"/>
<proteinExistence type="predicted"/>
<dbReference type="EMBL" id="CAHR02000350">
    <property type="protein sequence ID" value="CCG84927.1"/>
    <property type="molecule type" value="Genomic_DNA"/>
</dbReference>
<sequence>MSDSGLCVKCISGYLHEGTPAGTVREIAGTATYVAPSPATPSDKTIVILTDLFGYKLPNSRLVADEYSRAGYNVIVPDILHDDGMGFDSLKNVKNLTEMFEIVGPWLQNHGPETVIPITDAIFAELRSQKQKIGIVGFCFGGREAFHYAATDKVDVVCTMHPSLINIPADAQKVKKPISIHVAASDEIYDAAKSKEAAEIFEKNKVPYENRIYDGEGVEHGFGIRADLSKAPAKKAKEAAFSATVAWFDKFL</sequence>
<evidence type="ECO:0000313" key="2">
    <source>
        <dbReference type="EMBL" id="CCG84927.1"/>
    </source>
</evidence>
<dbReference type="Pfam" id="PF01738">
    <property type="entry name" value="DLH"/>
    <property type="match status" value="1"/>
</dbReference>
<keyword evidence="3" id="KW-1185">Reference proteome</keyword>
<dbReference type="InterPro" id="IPR002925">
    <property type="entry name" value="Dienelactn_hydro"/>
</dbReference>
<dbReference type="AlphaFoldDB" id="R4XG99"/>
<dbReference type="Gene3D" id="3.40.50.1820">
    <property type="entry name" value="alpha/beta hydrolase"/>
    <property type="match status" value="1"/>
</dbReference>
<organism evidence="2 3">
    <name type="scientific">Taphrina deformans (strain PYCC 5710 / ATCC 11124 / CBS 356.35 / IMI 108563 / JCM 9778 / NBRC 8474)</name>
    <name type="common">Peach leaf curl fungus</name>
    <name type="synonym">Lalaria deformans</name>
    <dbReference type="NCBI Taxonomy" id="1097556"/>
    <lineage>
        <taxon>Eukaryota</taxon>
        <taxon>Fungi</taxon>
        <taxon>Dikarya</taxon>
        <taxon>Ascomycota</taxon>
        <taxon>Taphrinomycotina</taxon>
        <taxon>Taphrinomycetes</taxon>
        <taxon>Taphrinales</taxon>
        <taxon>Taphrinaceae</taxon>
        <taxon>Taphrina</taxon>
    </lineage>
</organism>
<reference evidence="2 3" key="1">
    <citation type="journal article" date="2013" name="MBio">
        <title>Genome sequencing of the plant pathogen Taphrina deformans, the causal agent of peach leaf curl.</title>
        <authorList>
            <person name="Cisse O.H."/>
            <person name="Almeida J.M.G.C.F."/>
            <person name="Fonseca A."/>
            <person name="Kumar A.A."/>
            <person name="Salojaervi J."/>
            <person name="Overmyer K."/>
            <person name="Hauser P.M."/>
            <person name="Pagni M."/>
        </authorList>
    </citation>
    <scope>NUCLEOTIDE SEQUENCE [LARGE SCALE GENOMIC DNA]</scope>
    <source>
        <strain evidence="3">PYCC 5710 / ATCC 11124 / CBS 356.35 / IMI 108563 / JCM 9778 / NBRC 8474</strain>
    </source>
</reference>
<dbReference type="STRING" id="1097556.R4XG99"/>
<accession>R4XG99</accession>